<accession>A0A2U1NCQ8</accession>
<dbReference type="STRING" id="35608.A0A2U1NCQ8"/>
<dbReference type="Proteomes" id="UP000245207">
    <property type="component" value="Unassembled WGS sequence"/>
</dbReference>
<name>A0A2U1NCQ8_ARTAN</name>
<proteinExistence type="predicted"/>
<evidence type="ECO:0000313" key="3">
    <source>
        <dbReference type="Proteomes" id="UP000245207"/>
    </source>
</evidence>
<keyword evidence="3" id="KW-1185">Reference proteome</keyword>
<gene>
    <name evidence="2" type="ORF">CTI12_AA281580</name>
</gene>
<feature type="region of interest" description="Disordered" evidence="1">
    <location>
        <begin position="47"/>
        <end position="76"/>
    </location>
</feature>
<dbReference type="AlphaFoldDB" id="A0A2U1NCQ8"/>
<evidence type="ECO:0000256" key="1">
    <source>
        <dbReference type="SAM" id="MobiDB-lite"/>
    </source>
</evidence>
<protein>
    <submittedName>
        <fullName evidence="2">Uncharacterized protein</fullName>
    </submittedName>
</protein>
<reference evidence="2 3" key="1">
    <citation type="journal article" date="2018" name="Mol. Plant">
        <title>The genome of Artemisia annua provides insight into the evolution of Asteraceae family and artemisinin biosynthesis.</title>
        <authorList>
            <person name="Shen Q."/>
            <person name="Zhang L."/>
            <person name="Liao Z."/>
            <person name="Wang S."/>
            <person name="Yan T."/>
            <person name="Shi P."/>
            <person name="Liu M."/>
            <person name="Fu X."/>
            <person name="Pan Q."/>
            <person name="Wang Y."/>
            <person name="Lv Z."/>
            <person name="Lu X."/>
            <person name="Zhang F."/>
            <person name="Jiang W."/>
            <person name="Ma Y."/>
            <person name="Chen M."/>
            <person name="Hao X."/>
            <person name="Li L."/>
            <person name="Tang Y."/>
            <person name="Lv G."/>
            <person name="Zhou Y."/>
            <person name="Sun X."/>
            <person name="Brodelius P.E."/>
            <person name="Rose J.K.C."/>
            <person name="Tang K."/>
        </authorList>
    </citation>
    <scope>NUCLEOTIDE SEQUENCE [LARGE SCALE GENOMIC DNA]</scope>
    <source>
        <strain evidence="3">cv. Huhao1</strain>
        <tissue evidence="2">Leaf</tissue>
    </source>
</reference>
<evidence type="ECO:0000313" key="2">
    <source>
        <dbReference type="EMBL" id="PWA71294.1"/>
    </source>
</evidence>
<comment type="caution">
    <text evidence="2">The sequence shown here is derived from an EMBL/GenBank/DDBJ whole genome shotgun (WGS) entry which is preliminary data.</text>
</comment>
<dbReference type="EMBL" id="PKPP01003104">
    <property type="protein sequence ID" value="PWA71294.1"/>
    <property type="molecule type" value="Genomic_DNA"/>
</dbReference>
<organism evidence="2 3">
    <name type="scientific">Artemisia annua</name>
    <name type="common">Sweet wormwood</name>
    <dbReference type="NCBI Taxonomy" id="35608"/>
    <lineage>
        <taxon>Eukaryota</taxon>
        <taxon>Viridiplantae</taxon>
        <taxon>Streptophyta</taxon>
        <taxon>Embryophyta</taxon>
        <taxon>Tracheophyta</taxon>
        <taxon>Spermatophyta</taxon>
        <taxon>Magnoliopsida</taxon>
        <taxon>eudicotyledons</taxon>
        <taxon>Gunneridae</taxon>
        <taxon>Pentapetalae</taxon>
        <taxon>asterids</taxon>
        <taxon>campanulids</taxon>
        <taxon>Asterales</taxon>
        <taxon>Asteraceae</taxon>
        <taxon>Asteroideae</taxon>
        <taxon>Anthemideae</taxon>
        <taxon>Artemisiinae</taxon>
        <taxon>Artemisia</taxon>
    </lineage>
</organism>
<sequence>MQFGELEKDAHHALKKALAHIRVCTRLEALLLKKKVLYGGETPEVHAQKRELQDTPMPQYMSHKGVRGNSQSDGRYSQASTQVNEKLPRIIGSYYYKITPEMKALADVPTDAAAESCAFVQVESEIDSKVIIVDLVDEGKETHFPNCLIQIKHWRSLTYKRISKYKGGPALPRKMASLGEQGQMSVLKLVDSRDKSETIIHISKKELHLF</sequence>